<reference evidence="2" key="1">
    <citation type="submission" date="2022-11" db="UniProtKB">
        <authorList>
            <consortium name="WormBaseParasite"/>
        </authorList>
    </citation>
    <scope>IDENTIFICATION</scope>
</reference>
<protein>
    <submittedName>
        <fullName evidence="2">Uncharacterized protein</fullName>
    </submittedName>
</protein>
<dbReference type="WBParaSite" id="jg13472">
    <property type="protein sequence ID" value="jg13472"/>
    <property type="gene ID" value="jg13472"/>
</dbReference>
<name>A0A915CWY5_9BILA</name>
<evidence type="ECO:0000313" key="1">
    <source>
        <dbReference type="Proteomes" id="UP000887574"/>
    </source>
</evidence>
<dbReference type="Proteomes" id="UP000887574">
    <property type="component" value="Unplaced"/>
</dbReference>
<accession>A0A915CWY5</accession>
<dbReference type="AlphaFoldDB" id="A0A915CWY5"/>
<sequence>MVKSPSSNMDTARKLFEEQLDFLDKEKTKLISELPHCDLDNSEGVSAAKSKKGVNCKWRCRKKRRICHRPP</sequence>
<organism evidence="1 2">
    <name type="scientific">Ditylenchus dipsaci</name>
    <dbReference type="NCBI Taxonomy" id="166011"/>
    <lineage>
        <taxon>Eukaryota</taxon>
        <taxon>Metazoa</taxon>
        <taxon>Ecdysozoa</taxon>
        <taxon>Nematoda</taxon>
        <taxon>Chromadorea</taxon>
        <taxon>Rhabditida</taxon>
        <taxon>Tylenchina</taxon>
        <taxon>Tylenchomorpha</taxon>
        <taxon>Sphaerularioidea</taxon>
        <taxon>Anguinidae</taxon>
        <taxon>Anguininae</taxon>
        <taxon>Ditylenchus</taxon>
    </lineage>
</organism>
<keyword evidence="1" id="KW-1185">Reference proteome</keyword>
<evidence type="ECO:0000313" key="2">
    <source>
        <dbReference type="WBParaSite" id="jg13472"/>
    </source>
</evidence>
<proteinExistence type="predicted"/>